<name>A0A449BE07_HAPAX</name>
<dbReference type="Gene3D" id="3.40.30.10">
    <property type="entry name" value="Glutaredoxin"/>
    <property type="match status" value="1"/>
</dbReference>
<protein>
    <submittedName>
        <fullName evidence="2">Glutaredoxin-like protein, YruB-family</fullName>
    </submittedName>
</protein>
<evidence type="ECO:0000313" key="2">
    <source>
        <dbReference type="EMBL" id="VEU80540.1"/>
    </source>
</evidence>
<accession>A0A449BE07</accession>
<dbReference type="EMBL" id="LR215048">
    <property type="protein sequence ID" value="VEU80540.1"/>
    <property type="molecule type" value="Genomic_DNA"/>
</dbReference>
<dbReference type="Proteomes" id="UP000289841">
    <property type="component" value="Chromosome"/>
</dbReference>
<dbReference type="PROSITE" id="PS51354">
    <property type="entry name" value="GLUTAREDOXIN_2"/>
    <property type="match status" value="1"/>
</dbReference>
<dbReference type="Pfam" id="PF13192">
    <property type="entry name" value="Thioredoxin_3"/>
    <property type="match status" value="1"/>
</dbReference>
<reference evidence="2 3" key="1">
    <citation type="submission" date="2019-01" db="EMBL/GenBank/DDBJ databases">
        <authorList>
            <consortium name="Pathogen Informatics"/>
        </authorList>
    </citation>
    <scope>NUCLEOTIDE SEQUENCE [LARGE SCALE GENOMIC DNA]</scope>
    <source>
        <strain evidence="2 3">NCTC10138</strain>
    </source>
</reference>
<dbReference type="OrthoDB" id="9795531at2"/>
<dbReference type="InterPro" id="IPR012336">
    <property type="entry name" value="Thioredoxin-like_fold"/>
</dbReference>
<sequence length="82" mass="9348">MKITILTKTDCPMCNKLKMYIEHALKDDQKAKLDIILKEDNEELFNELVKKHLVLAVPTAILNDEAYPGLDPAKLSQLLKQV</sequence>
<evidence type="ECO:0000259" key="1">
    <source>
        <dbReference type="Pfam" id="PF13192"/>
    </source>
</evidence>
<dbReference type="KEGG" id="aaxa:NCTC10138_00916"/>
<keyword evidence="3" id="KW-1185">Reference proteome</keyword>
<proteinExistence type="predicted"/>
<dbReference type="SUPFAM" id="SSF52833">
    <property type="entry name" value="Thioredoxin-like"/>
    <property type="match status" value="1"/>
</dbReference>
<evidence type="ECO:0000313" key="3">
    <source>
        <dbReference type="Proteomes" id="UP000289841"/>
    </source>
</evidence>
<dbReference type="AlphaFoldDB" id="A0A449BE07"/>
<dbReference type="STRING" id="1278311.GCA_000428705_00530"/>
<dbReference type="InterPro" id="IPR036249">
    <property type="entry name" value="Thioredoxin-like_sf"/>
</dbReference>
<gene>
    <name evidence="2" type="ORF">NCTC10138_00916</name>
</gene>
<feature type="domain" description="Thioredoxin-like fold" evidence="1">
    <location>
        <begin position="1"/>
        <end position="66"/>
    </location>
</feature>
<organism evidence="2 3">
    <name type="scientific">Haploplasma axanthum</name>
    <name type="common">Acholeplasma axanthum</name>
    <dbReference type="NCBI Taxonomy" id="29552"/>
    <lineage>
        <taxon>Bacteria</taxon>
        <taxon>Bacillati</taxon>
        <taxon>Mycoplasmatota</taxon>
        <taxon>Mollicutes</taxon>
        <taxon>Acholeplasmatales</taxon>
        <taxon>Acholeplasmataceae</taxon>
        <taxon>Haploplasma</taxon>
    </lineage>
</organism>
<dbReference type="RefSeq" id="WP_026390192.1">
    <property type="nucleotide sequence ID" value="NZ_LR215048.1"/>
</dbReference>